<evidence type="ECO:0000313" key="2">
    <source>
        <dbReference type="Proteomes" id="UP001058271"/>
    </source>
</evidence>
<dbReference type="Proteomes" id="UP001058271">
    <property type="component" value="Chromosome"/>
</dbReference>
<name>A0ABY5Z381_9ACTN</name>
<dbReference type="GO" id="GO:0016757">
    <property type="term" value="F:glycosyltransferase activity"/>
    <property type="evidence" value="ECO:0007669"/>
    <property type="project" value="UniProtKB-KW"/>
</dbReference>
<keyword evidence="1" id="KW-0328">Glycosyltransferase</keyword>
<gene>
    <name evidence="1" type="ORF">Drose_36580</name>
</gene>
<organism evidence="1 2">
    <name type="scientific">Dactylosporangium roseum</name>
    <dbReference type="NCBI Taxonomy" id="47989"/>
    <lineage>
        <taxon>Bacteria</taxon>
        <taxon>Bacillati</taxon>
        <taxon>Actinomycetota</taxon>
        <taxon>Actinomycetes</taxon>
        <taxon>Micromonosporales</taxon>
        <taxon>Micromonosporaceae</taxon>
        <taxon>Dactylosporangium</taxon>
    </lineage>
</organism>
<dbReference type="PANTHER" id="PTHR12526">
    <property type="entry name" value="GLYCOSYLTRANSFERASE"/>
    <property type="match status" value="1"/>
</dbReference>
<dbReference type="Gene3D" id="3.40.50.2000">
    <property type="entry name" value="Glycogen Phosphorylase B"/>
    <property type="match status" value="1"/>
</dbReference>
<dbReference type="SUPFAM" id="SSF53756">
    <property type="entry name" value="UDP-Glycosyltransferase/glycogen phosphorylase"/>
    <property type="match status" value="1"/>
</dbReference>
<evidence type="ECO:0000313" key="1">
    <source>
        <dbReference type="EMBL" id="UWZ36476.1"/>
    </source>
</evidence>
<reference evidence="1" key="1">
    <citation type="submission" date="2021-04" db="EMBL/GenBank/DDBJ databases">
        <title>Biosynthetic gene clusters of Dactylosporangioum roseum.</title>
        <authorList>
            <person name="Hartkoorn R.C."/>
            <person name="Beaudoing E."/>
            <person name="Hot D."/>
            <person name="Moureu S."/>
        </authorList>
    </citation>
    <scope>NUCLEOTIDE SEQUENCE</scope>
    <source>
        <strain evidence="1">NRRL B-16295</strain>
    </source>
</reference>
<dbReference type="RefSeq" id="WP_260725818.1">
    <property type="nucleotide sequence ID" value="NZ_BAAABS010000027.1"/>
</dbReference>
<proteinExistence type="predicted"/>
<dbReference type="Pfam" id="PF13692">
    <property type="entry name" value="Glyco_trans_1_4"/>
    <property type="match status" value="1"/>
</dbReference>
<accession>A0ABY5Z381</accession>
<keyword evidence="1" id="KW-0808">Transferase</keyword>
<dbReference type="EC" id="2.4.-.-" evidence="1"/>
<dbReference type="EMBL" id="CP073721">
    <property type="protein sequence ID" value="UWZ36476.1"/>
    <property type="molecule type" value="Genomic_DNA"/>
</dbReference>
<keyword evidence="2" id="KW-1185">Reference proteome</keyword>
<protein>
    <submittedName>
        <fullName evidence="1">Glycosyltransferase</fullName>
        <ecNumber evidence="1">2.4.-.-</ecNumber>
    </submittedName>
</protein>
<sequence length="402" mass="43889">MVEPLYIIFAGTSWDGVVSPDRLLATALAAHAEILWVDPPISVATSDRYRYGASRFGVTPKLARLNDRITRLTPRALPLHTRPFVKVSTAALVRAQTRAALRHLGRRPHAVIACNLVDVLRGWHPGVVKVLYGTDDYVAGADLMGHDSKRVARDERRQLAHADLVLAVSSVLAERWSSLGARHLELIPNGVQTSAYRDLDGIAPAEPASALPGPVVGALGHLSERIDIDLLEALADDGLSLLLVGPHDARWEPERFAALAARDNVHWAGRQPFEAVPSFLRAVDVGITPYRDTAFNRASFPLKTLETLAAGRPAVSTDLPAVHWLDTPLIRVADTPKTFVAAVREAATESHVPELVEARRDFAERHSWDARAAAAVHAVEGLVADKREELFGRRVTDKDTHT</sequence>